<evidence type="ECO:0000313" key="11">
    <source>
        <dbReference type="Proteomes" id="UP000595140"/>
    </source>
</evidence>
<dbReference type="GO" id="GO:1901259">
    <property type="term" value="P:chloroplast rRNA processing"/>
    <property type="evidence" value="ECO:0007669"/>
    <property type="project" value="TreeGrafter"/>
</dbReference>
<dbReference type="PANTHER" id="PTHR48025:SF3">
    <property type="entry name" value="31 KDA RIBONUCLEOPROTEIN, CHLOROPLASTIC-RELATED"/>
    <property type="match status" value="1"/>
</dbReference>
<accession>A0A484N3A6</accession>
<dbReference type="CDD" id="cd21608">
    <property type="entry name" value="RRM2_NsCP33_like"/>
    <property type="match status" value="1"/>
</dbReference>
<name>A0A484N3A6_9ASTE</name>
<evidence type="ECO:0000313" key="10">
    <source>
        <dbReference type="EMBL" id="VFQ95603.1"/>
    </source>
</evidence>
<dbReference type="AlphaFoldDB" id="A0A484N3A6"/>
<dbReference type="PROSITE" id="PS50102">
    <property type="entry name" value="RRM"/>
    <property type="match status" value="2"/>
</dbReference>
<feature type="domain" description="RRM" evidence="9">
    <location>
        <begin position="149"/>
        <end position="227"/>
    </location>
</feature>
<reference evidence="10 11" key="1">
    <citation type="submission" date="2018-04" db="EMBL/GenBank/DDBJ databases">
        <authorList>
            <person name="Vogel A."/>
        </authorList>
    </citation>
    <scope>NUCLEOTIDE SEQUENCE [LARGE SCALE GENOMIC DNA]</scope>
</reference>
<evidence type="ECO:0000256" key="3">
    <source>
        <dbReference type="ARBA" id="ARBA00022640"/>
    </source>
</evidence>
<evidence type="ECO:0000256" key="2">
    <source>
        <dbReference type="ARBA" id="ARBA00022528"/>
    </source>
</evidence>
<evidence type="ECO:0000256" key="5">
    <source>
        <dbReference type="ARBA" id="ARBA00022737"/>
    </source>
</evidence>
<dbReference type="InterPro" id="IPR035979">
    <property type="entry name" value="RBD_domain_sf"/>
</dbReference>
<organism evidence="10 11">
    <name type="scientific">Cuscuta campestris</name>
    <dbReference type="NCBI Taxonomy" id="132261"/>
    <lineage>
        <taxon>Eukaryota</taxon>
        <taxon>Viridiplantae</taxon>
        <taxon>Streptophyta</taxon>
        <taxon>Embryophyta</taxon>
        <taxon>Tracheophyta</taxon>
        <taxon>Spermatophyta</taxon>
        <taxon>Magnoliopsida</taxon>
        <taxon>eudicotyledons</taxon>
        <taxon>Gunneridae</taxon>
        <taxon>Pentapetalae</taxon>
        <taxon>asterids</taxon>
        <taxon>lamiids</taxon>
        <taxon>Solanales</taxon>
        <taxon>Convolvulaceae</taxon>
        <taxon>Cuscuteae</taxon>
        <taxon>Cuscuta</taxon>
        <taxon>Cuscuta subgen. Grammica</taxon>
        <taxon>Cuscuta sect. Cleistogrammica</taxon>
    </lineage>
</organism>
<dbReference type="OrthoDB" id="439808at2759"/>
<evidence type="ECO:0000256" key="7">
    <source>
        <dbReference type="ARBA" id="ARBA00023274"/>
    </source>
</evidence>
<evidence type="ECO:0000256" key="8">
    <source>
        <dbReference type="PROSITE-ProRule" id="PRU00176"/>
    </source>
</evidence>
<dbReference type="PANTHER" id="PTHR48025">
    <property type="entry name" value="OS02G0815200 PROTEIN"/>
    <property type="match status" value="1"/>
</dbReference>
<dbReference type="EMBL" id="OOIL02005600">
    <property type="protein sequence ID" value="VFQ95603.1"/>
    <property type="molecule type" value="Genomic_DNA"/>
</dbReference>
<keyword evidence="4" id="KW-0507">mRNA processing</keyword>
<dbReference type="Gene3D" id="3.30.70.330">
    <property type="match status" value="2"/>
</dbReference>
<sequence>MNSLSLPKNGGLISLPQPLLAAAKSQHFSLACRPNKHRPSSSSSSHSFLLSLRCRNPNLHFRSRVPVAASQREDDEGTFVFHEQDRDGEGEGDLSGADFNWVENVGGDEVEEGEERGGILEGVGDAGEGESGDVFAEDSGEYTEPPEEAKLFVGNLPFDVDSEALAMIFQKAGTVEIAEVIYNRDIGRSRGFGFVTMSTTEESERAIEKFNGYELNGRELAVKKADPRGIRPERQLQPIQTSHKIYVGNIPWSLDESQLERMFSEHGKVVSAFVVRERDSGRSRGFGFVVMSSETEMNDAVAGLDGKNVEGRTIRVSVALARQRGNY</sequence>
<feature type="domain" description="RRM" evidence="9">
    <location>
        <begin position="243"/>
        <end position="321"/>
    </location>
</feature>
<evidence type="ECO:0000256" key="6">
    <source>
        <dbReference type="ARBA" id="ARBA00022884"/>
    </source>
</evidence>
<dbReference type="SMART" id="SM00360">
    <property type="entry name" value="RRM"/>
    <property type="match status" value="2"/>
</dbReference>
<dbReference type="GO" id="GO:0006397">
    <property type="term" value="P:mRNA processing"/>
    <property type="evidence" value="ECO:0007669"/>
    <property type="project" value="UniProtKB-KW"/>
</dbReference>
<keyword evidence="11" id="KW-1185">Reference proteome</keyword>
<dbReference type="InterPro" id="IPR050502">
    <property type="entry name" value="Euk_RNA-bind_prot"/>
</dbReference>
<protein>
    <recommendedName>
        <fullName evidence="9">RRM domain-containing protein</fullName>
    </recommendedName>
</protein>
<dbReference type="GO" id="GO:0003729">
    <property type="term" value="F:mRNA binding"/>
    <property type="evidence" value="ECO:0007669"/>
    <property type="project" value="TreeGrafter"/>
</dbReference>
<evidence type="ECO:0000256" key="4">
    <source>
        <dbReference type="ARBA" id="ARBA00022664"/>
    </source>
</evidence>
<dbReference type="InterPro" id="IPR048289">
    <property type="entry name" value="RRM2_NsCP33-like"/>
</dbReference>
<dbReference type="InterPro" id="IPR002343">
    <property type="entry name" value="Hud_Sxl_RNA"/>
</dbReference>
<dbReference type="GO" id="GO:0009535">
    <property type="term" value="C:chloroplast thylakoid membrane"/>
    <property type="evidence" value="ECO:0007669"/>
    <property type="project" value="TreeGrafter"/>
</dbReference>
<dbReference type="SUPFAM" id="SSF54928">
    <property type="entry name" value="RNA-binding domain, RBD"/>
    <property type="match status" value="2"/>
</dbReference>
<evidence type="ECO:0000256" key="1">
    <source>
        <dbReference type="ARBA" id="ARBA00004229"/>
    </source>
</evidence>
<keyword evidence="5" id="KW-0677">Repeat</keyword>
<keyword evidence="6 8" id="KW-0694">RNA-binding</keyword>
<dbReference type="Proteomes" id="UP000595140">
    <property type="component" value="Unassembled WGS sequence"/>
</dbReference>
<dbReference type="InterPro" id="IPR000504">
    <property type="entry name" value="RRM_dom"/>
</dbReference>
<dbReference type="Pfam" id="PF00076">
    <property type="entry name" value="RRM_1"/>
    <property type="match status" value="2"/>
</dbReference>
<keyword evidence="7" id="KW-0687">Ribonucleoprotein</keyword>
<evidence type="ECO:0000259" key="9">
    <source>
        <dbReference type="PROSITE" id="PS50102"/>
    </source>
</evidence>
<keyword evidence="2" id="KW-0150">Chloroplast</keyword>
<proteinExistence type="predicted"/>
<dbReference type="InterPro" id="IPR012677">
    <property type="entry name" value="Nucleotide-bd_a/b_plait_sf"/>
</dbReference>
<keyword evidence="3" id="KW-0934">Plastid</keyword>
<dbReference type="GO" id="GO:1990904">
    <property type="term" value="C:ribonucleoprotein complex"/>
    <property type="evidence" value="ECO:0007669"/>
    <property type="project" value="UniProtKB-KW"/>
</dbReference>
<gene>
    <name evidence="10" type="ORF">CCAM_LOCUS37379</name>
</gene>
<dbReference type="PRINTS" id="PR00961">
    <property type="entry name" value="HUDSXLRNA"/>
</dbReference>
<comment type="subcellular location">
    <subcellularLocation>
        <location evidence="1">Plastid</location>
        <location evidence="1">Chloroplast</location>
    </subcellularLocation>
</comment>